<reference evidence="2 3" key="1">
    <citation type="submission" date="2023-10" db="EMBL/GenBank/DDBJ databases">
        <title>Chromosome-scale genome assembly provides insights into flower coloration mechanisms of Canna indica.</title>
        <authorList>
            <person name="Li C."/>
        </authorList>
    </citation>
    <scope>NUCLEOTIDE SEQUENCE [LARGE SCALE GENOMIC DNA]</scope>
    <source>
        <tissue evidence="2">Flower</tissue>
    </source>
</reference>
<dbReference type="EMBL" id="CP136894">
    <property type="protein sequence ID" value="WOL07536.1"/>
    <property type="molecule type" value="Genomic_DNA"/>
</dbReference>
<evidence type="ECO:0000313" key="3">
    <source>
        <dbReference type="Proteomes" id="UP001327560"/>
    </source>
</evidence>
<dbReference type="AlphaFoldDB" id="A0AAQ3QCF4"/>
<sequence length="92" mass="10014">MQITTINQSTIVPDQSRKLDGRDGLRRTIVPDLGFSPGPPLENSEELKRPLSQIRGRSEATSELKDLGAEADRGKGSRLGNGLGFRVLKEKG</sequence>
<proteinExistence type="predicted"/>
<name>A0AAQ3QCF4_9LILI</name>
<protein>
    <submittedName>
        <fullName evidence="2">Uncharacterized protein</fullName>
    </submittedName>
</protein>
<accession>A0AAQ3QCF4</accession>
<dbReference type="Proteomes" id="UP001327560">
    <property type="component" value="Chromosome 5"/>
</dbReference>
<evidence type="ECO:0000313" key="2">
    <source>
        <dbReference type="EMBL" id="WOL07536.1"/>
    </source>
</evidence>
<feature type="compositionally biased region" description="Basic and acidic residues" evidence="1">
    <location>
        <begin position="56"/>
        <end position="75"/>
    </location>
</feature>
<evidence type="ECO:0000256" key="1">
    <source>
        <dbReference type="SAM" id="MobiDB-lite"/>
    </source>
</evidence>
<feature type="compositionally biased region" description="Polar residues" evidence="1">
    <location>
        <begin position="1"/>
        <end position="13"/>
    </location>
</feature>
<gene>
    <name evidence="2" type="ORF">Cni_G16280</name>
</gene>
<organism evidence="2 3">
    <name type="scientific">Canna indica</name>
    <name type="common">Indian-shot</name>
    <dbReference type="NCBI Taxonomy" id="4628"/>
    <lineage>
        <taxon>Eukaryota</taxon>
        <taxon>Viridiplantae</taxon>
        <taxon>Streptophyta</taxon>
        <taxon>Embryophyta</taxon>
        <taxon>Tracheophyta</taxon>
        <taxon>Spermatophyta</taxon>
        <taxon>Magnoliopsida</taxon>
        <taxon>Liliopsida</taxon>
        <taxon>Zingiberales</taxon>
        <taxon>Cannaceae</taxon>
        <taxon>Canna</taxon>
    </lineage>
</organism>
<feature type="compositionally biased region" description="Basic and acidic residues" evidence="1">
    <location>
        <begin position="15"/>
        <end position="26"/>
    </location>
</feature>
<keyword evidence="3" id="KW-1185">Reference proteome</keyword>
<feature type="region of interest" description="Disordered" evidence="1">
    <location>
        <begin position="1"/>
        <end position="92"/>
    </location>
</feature>